<dbReference type="RefSeq" id="WP_289963546.1">
    <property type="nucleotide sequence ID" value="NZ_JAUEOZ010000002.1"/>
</dbReference>
<evidence type="ECO:0000256" key="3">
    <source>
        <dbReference type="ARBA" id="ARBA00022748"/>
    </source>
</evidence>
<evidence type="ECO:0000256" key="2">
    <source>
        <dbReference type="ARBA" id="ARBA00022692"/>
    </source>
</evidence>
<accession>A0ABT7Y5Z7</accession>
<feature type="transmembrane region" description="Helical" evidence="6">
    <location>
        <begin position="496"/>
        <end position="516"/>
    </location>
</feature>
<dbReference type="Proteomes" id="UP001169719">
    <property type="component" value="Unassembled WGS sequence"/>
</dbReference>
<feature type="transmembrane region" description="Helical" evidence="6">
    <location>
        <begin position="304"/>
        <end position="326"/>
    </location>
</feature>
<feature type="transmembrane region" description="Helical" evidence="6">
    <location>
        <begin position="384"/>
        <end position="409"/>
    </location>
</feature>
<feature type="transmembrane region" description="Helical" evidence="6">
    <location>
        <begin position="461"/>
        <end position="484"/>
    </location>
</feature>
<organism evidence="9 10">
    <name type="scientific">Vibrio agarivorans</name>
    <dbReference type="NCBI Taxonomy" id="153622"/>
    <lineage>
        <taxon>Bacteria</taxon>
        <taxon>Pseudomonadati</taxon>
        <taxon>Pseudomonadota</taxon>
        <taxon>Gammaproteobacteria</taxon>
        <taxon>Vibrionales</taxon>
        <taxon>Vibrionaceae</taxon>
        <taxon>Vibrio</taxon>
    </lineage>
</organism>
<dbReference type="InterPro" id="IPR035671">
    <property type="entry name" value="DsbD_gamma"/>
</dbReference>
<keyword evidence="4 6" id="KW-1133">Transmembrane helix</keyword>
<dbReference type="CDD" id="cd02953">
    <property type="entry name" value="DsbDgamma"/>
    <property type="match status" value="1"/>
</dbReference>
<feature type="domain" description="Thiol:disulfide interchange protein DsbD N-terminal" evidence="8">
    <location>
        <begin position="53"/>
        <end position="157"/>
    </location>
</feature>
<proteinExistence type="predicted"/>
<sequence>MQNFIRRVYCAAIVMLMAFTPSVYAQVIATEWITNPNHPPVQVKMTLTGDIDAPTKTVLGYIDVRLDDGWKTYWRAPGEGGVAPSLNWKENSENITGIDWYWPFPEQFSLFGVHTIGYQRDITFPIHIQLSDLNESVRFRSILTLPTCTTICVLTDYPIDFDFEPSELVSTESLAHHYAKAMSSVPVSGDDLVKASALWDQQQQRLKVDIKKDRPWQSTEVLPFTLSSEFEDVLFKPGTASHQAGFYSVIYEVTSWVGEVNLTDEPVYFHIKDGDQLLEVKVEPIAGAVQVDSSLFQDASIWTVFGWGLIGGLILNIMPCVLPVLGMKLSSILSAHGVARQQIRKQFLFTSAGILTSFWLIASVLSLLKLTGHAVGWGMQFQSIWFLLLMVSVTMLFAFNMLGLVSISLPSSLSNWAAQKGDSSNLGHFVQGMFATLLATPCSAPFLTTAIAYAFGADIPTMFVIFTSLALGMSVPWLLIASFPRLVSFMPKPGRWMLWFKAALGVMMLVTSLWLLSLLRHHIPMFWVGLLVLSVFIWGLARVKVVYGDKWLLGLGGGGIALFAGAMLVGSLTADSWVTPLPPEPDWVSLSQGTINQSIEDGKTVFVDVSADWCITCKSNKIGVILQEPVYGQLQSEDVIPMRGDWTRAHPDVTEYLRKHQRYGVPFNIVFGPGAPQGIPLPVLLTDKAVLEAIELARGEE</sequence>
<evidence type="ECO:0000256" key="4">
    <source>
        <dbReference type="ARBA" id="ARBA00022989"/>
    </source>
</evidence>
<reference evidence="9" key="1">
    <citation type="submission" date="2024-05" db="EMBL/GenBank/DDBJ databases">
        <title>Genome Sequences of Four Agar- Degrading Marine Bacteria.</title>
        <authorList>
            <person name="Phillips E.K."/>
            <person name="Shaffer J.C."/>
            <person name="Henson M.W."/>
            <person name="Temperton B."/>
            <person name="Thrash C.J."/>
            <person name="Martin M.O."/>
        </authorList>
    </citation>
    <scope>NUCLEOTIDE SEQUENCE</scope>
    <source>
        <strain evidence="9">EKP203</strain>
    </source>
</reference>
<gene>
    <name evidence="9" type="ORF">QWJ08_19210</name>
</gene>
<dbReference type="Pfam" id="PF13899">
    <property type="entry name" value="Thioredoxin_7"/>
    <property type="match status" value="1"/>
</dbReference>
<feature type="transmembrane region" description="Helical" evidence="6">
    <location>
        <begin position="347"/>
        <end position="368"/>
    </location>
</feature>
<dbReference type="InterPro" id="IPR028250">
    <property type="entry name" value="DsbDN"/>
</dbReference>
<comment type="caution">
    <text evidence="9">The sequence shown here is derived from an EMBL/GenBank/DDBJ whole genome shotgun (WGS) entry which is preliminary data.</text>
</comment>
<dbReference type="EMBL" id="JAUEOZ010000002">
    <property type="protein sequence ID" value="MDN2483477.1"/>
    <property type="molecule type" value="Genomic_DNA"/>
</dbReference>
<feature type="transmembrane region" description="Helical" evidence="6">
    <location>
        <begin position="429"/>
        <end position="455"/>
    </location>
</feature>
<protein>
    <submittedName>
        <fullName evidence="9">Protein-disulfide reductase DsbD family protein</fullName>
    </submittedName>
</protein>
<keyword evidence="10" id="KW-1185">Reference proteome</keyword>
<dbReference type="InterPro" id="IPR036249">
    <property type="entry name" value="Thioredoxin-like_sf"/>
</dbReference>
<dbReference type="PANTHER" id="PTHR32234:SF3">
    <property type="entry name" value="SUPPRESSION OF COPPER SENSITIVITY PROTEIN"/>
    <property type="match status" value="1"/>
</dbReference>
<dbReference type="Gene3D" id="3.40.30.10">
    <property type="entry name" value="Glutaredoxin"/>
    <property type="match status" value="1"/>
</dbReference>
<evidence type="ECO:0000259" key="7">
    <source>
        <dbReference type="Pfam" id="PF02683"/>
    </source>
</evidence>
<keyword evidence="5 6" id="KW-0472">Membrane</keyword>
<feature type="domain" description="Cytochrome C biogenesis protein transmembrane" evidence="7">
    <location>
        <begin position="302"/>
        <end position="517"/>
    </location>
</feature>
<evidence type="ECO:0000256" key="1">
    <source>
        <dbReference type="ARBA" id="ARBA00004141"/>
    </source>
</evidence>
<feature type="transmembrane region" description="Helical" evidence="6">
    <location>
        <begin position="552"/>
        <end position="574"/>
    </location>
</feature>
<comment type="subcellular location">
    <subcellularLocation>
        <location evidence="1">Membrane</location>
        <topology evidence="1">Multi-pass membrane protein</topology>
    </subcellularLocation>
</comment>
<evidence type="ECO:0000256" key="5">
    <source>
        <dbReference type="ARBA" id="ARBA00023136"/>
    </source>
</evidence>
<dbReference type="PANTHER" id="PTHR32234">
    <property type="entry name" value="THIOL:DISULFIDE INTERCHANGE PROTEIN DSBD"/>
    <property type="match status" value="1"/>
</dbReference>
<feature type="transmembrane region" description="Helical" evidence="6">
    <location>
        <begin position="522"/>
        <end position="540"/>
    </location>
</feature>
<evidence type="ECO:0000313" key="10">
    <source>
        <dbReference type="Proteomes" id="UP001169719"/>
    </source>
</evidence>
<evidence type="ECO:0000256" key="6">
    <source>
        <dbReference type="SAM" id="Phobius"/>
    </source>
</evidence>
<keyword evidence="2 6" id="KW-0812">Transmembrane</keyword>
<dbReference type="SUPFAM" id="SSF52833">
    <property type="entry name" value="Thioredoxin-like"/>
    <property type="match status" value="1"/>
</dbReference>
<dbReference type="InterPro" id="IPR003834">
    <property type="entry name" value="Cyt_c_assmbl_TM_dom"/>
</dbReference>
<dbReference type="Pfam" id="PF11412">
    <property type="entry name" value="DsbD_N"/>
    <property type="match status" value="1"/>
</dbReference>
<name>A0ABT7Y5Z7_9VIBR</name>
<keyword evidence="3" id="KW-0201">Cytochrome c-type biogenesis</keyword>
<evidence type="ECO:0000313" key="9">
    <source>
        <dbReference type="EMBL" id="MDN2483477.1"/>
    </source>
</evidence>
<evidence type="ECO:0000259" key="8">
    <source>
        <dbReference type="Pfam" id="PF11412"/>
    </source>
</evidence>
<dbReference type="Pfam" id="PF02683">
    <property type="entry name" value="DsbD_TM"/>
    <property type="match status" value="1"/>
</dbReference>